<sequence length="75" mass="8615">MACSLSPRWRQAPPVAWGFVSRHRLDGPVRTQLLTRAAFPQLRPLLATFGSVWDALSQVQRFHPSEEEKCARSRR</sequence>
<organism evidence="1 2">
    <name type="scientific">Actinacidiphila cocklensis</name>
    <dbReference type="NCBI Taxonomy" id="887465"/>
    <lineage>
        <taxon>Bacteria</taxon>
        <taxon>Bacillati</taxon>
        <taxon>Actinomycetota</taxon>
        <taxon>Actinomycetes</taxon>
        <taxon>Kitasatosporales</taxon>
        <taxon>Streptomycetaceae</taxon>
        <taxon>Actinacidiphila</taxon>
    </lineage>
</organism>
<evidence type="ECO:0000313" key="2">
    <source>
        <dbReference type="Proteomes" id="UP001152519"/>
    </source>
</evidence>
<reference evidence="1" key="1">
    <citation type="submission" date="2021-05" db="EMBL/GenBank/DDBJ databases">
        <authorList>
            <person name="Arsene-Ploetze F."/>
        </authorList>
    </citation>
    <scope>NUCLEOTIDE SEQUENCE</scope>
    <source>
        <strain evidence="1">DSM 42138</strain>
    </source>
</reference>
<dbReference type="EMBL" id="CAJSLV010000059">
    <property type="protein sequence ID" value="CAG6395187.1"/>
    <property type="molecule type" value="Genomic_DNA"/>
</dbReference>
<name>A0A9W4E825_9ACTN</name>
<keyword evidence="2" id="KW-1185">Reference proteome</keyword>
<dbReference type="Proteomes" id="UP001152519">
    <property type="component" value="Unassembled WGS sequence"/>
</dbReference>
<proteinExistence type="predicted"/>
<dbReference type="AlphaFoldDB" id="A0A9W4E825"/>
<comment type="caution">
    <text evidence="1">The sequence shown here is derived from an EMBL/GenBank/DDBJ whole genome shotgun (WGS) entry which is preliminary data.</text>
</comment>
<accession>A0A9W4E825</accession>
<evidence type="ECO:0000313" key="1">
    <source>
        <dbReference type="EMBL" id="CAG6395187.1"/>
    </source>
</evidence>
<gene>
    <name evidence="1" type="ORF">SCOCK_30420</name>
</gene>
<protein>
    <submittedName>
        <fullName evidence="1">Uncharacterized protein</fullName>
    </submittedName>
</protein>